<reference evidence="1" key="1">
    <citation type="submission" date="2009-09" db="EMBL/GenBank/DDBJ databases">
        <authorList>
            <person name="Weinstock G."/>
            <person name="Sodergren E."/>
            <person name="Clifton S."/>
            <person name="Fulton L."/>
            <person name="Fulton B."/>
            <person name="Courtney L."/>
            <person name="Fronick C."/>
            <person name="Harrison M."/>
            <person name="Strong C."/>
            <person name="Farmer C."/>
            <person name="Delahaunty K."/>
            <person name="Markovic C."/>
            <person name="Hall O."/>
            <person name="Minx P."/>
            <person name="Tomlinson C."/>
            <person name="Mitreva M."/>
            <person name="Nelson J."/>
            <person name="Hou S."/>
            <person name="Wollam A."/>
            <person name="Pepin K.H."/>
            <person name="Johnson M."/>
            <person name="Bhonagiri V."/>
            <person name="Nash W.E."/>
            <person name="Warren W."/>
            <person name="Chinwalla A."/>
            <person name="Mardis E.R."/>
            <person name="Wilson R.K."/>
        </authorList>
    </citation>
    <scope>NUCLEOTIDE SEQUENCE [LARGE SCALE GENOMIC DNA]</scope>
    <source>
        <strain evidence="1">DSM 15470</strain>
    </source>
</reference>
<dbReference type="HOGENOM" id="CLU_3117220_0_0_9"/>
<gene>
    <name evidence="1" type="ORF">GCWU000321_01528</name>
</gene>
<keyword evidence="2" id="KW-1185">Reference proteome</keyword>
<evidence type="ECO:0000313" key="1">
    <source>
        <dbReference type="EMBL" id="EEW97534.1"/>
    </source>
</evidence>
<sequence length="50" mass="5342">MPTADIPVRNGTVEKRAAGIDLLLPCPYFTLPFCFLYGKGGDYGKGGTYG</sequence>
<evidence type="ECO:0000313" key="2">
    <source>
        <dbReference type="Proteomes" id="UP000004736"/>
    </source>
</evidence>
<comment type="caution">
    <text evidence="1">The sequence shown here is derived from an EMBL/GenBank/DDBJ whole genome shotgun (WGS) entry which is preliminary data.</text>
</comment>
<dbReference type="Proteomes" id="UP000004736">
    <property type="component" value="Unassembled WGS sequence"/>
</dbReference>
<organism evidence="1 2">
    <name type="scientific">Dialister invisus DSM 15470</name>
    <dbReference type="NCBI Taxonomy" id="592028"/>
    <lineage>
        <taxon>Bacteria</taxon>
        <taxon>Bacillati</taxon>
        <taxon>Bacillota</taxon>
        <taxon>Negativicutes</taxon>
        <taxon>Veillonellales</taxon>
        <taxon>Veillonellaceae</taxon>
        <taxon>Dialister</taxon>
    </lineage>
</organism>
<accession>C9LPP8</accession>
<dbReference type="EMBL" id="ACIM02000001">
    <property type="protein sequence ID" value="EEW97534.1"/>
    <property type="molecule type" value="Genomic_DNA"/>
</dbReference>
<proteinExistence type="predicted"/>
<name>C9LPP8_9FIRM</name>
<protein>
    <submittedName>
        <fullName evidence="1">Uncharacterized protein</fullName>
    </submittedName>
</protein>
<dbReference type="AlphaFoldDB" id="C9LPP8"/>